<dbReference type="Proteomes" id="UP001595773">
    <property type="component" value="Unassembled WGS sequence"/>
</dbReference>
<evidence type="ECO:0000256" key="3">
    <source>
        <dbReference type="ARBA" id="ARBA00023002"/>
    </source>
</evidence>
<evidence type="ECO:0000259" key="6">
    <source>
        <dbReference type="PROSITE" id="PS51352"/>
    </source>
</evidence>
<dbReference type="GO" id="GO:0140824">
    <property type="term" value="F:thioredoxin-dependent peroxiredoxin activity"/>
    <property type="evidence" value="ECO:0007669"/>
    <property type="project" value="UniProtKB-EC"/>
</dbReference>
<dbReference type="InterPro" id="IPR013740">
    <property type="entry name" value="Redoxin"/>
</dbReference>
<dbReference type="EMBL" id="JBHSCQ010000017">
    <property type="protein sequence ID" value="MFC4266150.1"/>
    <property type="molecule type" value="Genomic_DNA"/>
</dbReference>
<dbReference type="InterPro" id="IPR050924">
    <property type="entry name" value="Peroxiredoxin_BCP/PrxQ"/>
</dbReference>
<evidence type="ECO:0000313" key="7">
    <source>
        <dbReference type="EMBL" id="MFC4266150.1"/>
    </source>
</evidence>
<dbReference type="Pfam" id="PF08534">
    <property type="entry name" value="Redoxin"/>
    <property type="match status" value="1"/>
</dbReference>
<organism evidence="7 8">
    <name type="scientific">Arthrobacter cryoconiti</name>
    <dbReference type="NCBI Taxonomy" id="748907"/>
    <lineage>
        <taxon>Bacteria</taxon>
        <taxon>Bacillati</taxon>
        <taxon>Actinomycetota</taxon>
        <taxon>Actinomycetes</taxon>
        <taxon>Micrococcales</taxon>
        <taxon>Micrococcaceae</taxon>
        <taxon>Arthrobacter</taxon>
    </lineage>
</organism>
<keyword evidence="8" id="KW-1185">Reference proteome</keyword>
<dbReference type="PANTHER" id="PTHR42801:SF21">
    <property type="entry name" value="BCPB PROTEIN"/>
    <property type="match status" value="1"/>
</dbReference>
<evidence type="ECO:0000256" key="1">
    <source>
        <dbReference type="ARBA" id="ARBA00022559"/>
    </source>
</evidence>
<feature type="domain" description="Thioredoxin" evidence="6">
    <location>
        <begin position="30"/>
        <end position="194"/>
    </location>
</feature>
<dbReference type="RefSeq" id="WP_230066978.1">
    <property type="nucleotide sequence ID" value="NZ_BAABLL010000008.1"/>
</dbReference>
<keyword evidence="3 7" id="KW-0560">Oxidoreductase</keyword>
<dbReference type="Gene3D" id="3.40.30.10">
    <property type="entry name" value="Glutaredoxin"/>
    <property type="match status" value="1"/>
</dbReference>
<keyword evidence="4" id="KW-1015">Disulfide bond</keyword>
<dbReference type="InterPro" id="IPR036249">
    <property type="entry name" value="Thioredoxin-like_sf"/>
</dbReference>
<protein>
    <submittedName>
        <fullName evidence="7">Peroxiredoxin</fullName>
        <ecNumber evidence="7">1.11.1.24</ecNumber>
    </submittedName>
</protein>
<dbReference type="PANTHER" id="PTHR42801">
    <property type="entry name" value="THIOREDOXIN-DEPENDENT PEROXIDE REDUCTASE"/>
    <property type="match status" value="1"/>
</dbReference>
<reference evidence="8" key="1">
    <citation type="journal article" date="2019" name="Int. J. Syst. Evol. Microbiol.">
        <title>The Global Catalogue of Microorganisms (GCM) 10K type strain sequencing project: providing services to taxonomists for standard genome sequencing and annotation.</title>
        <authorList>
            <consortium name="The Broad Institute Genomics Platform"/>
            <consortium name="The Broad Institute Genome Sequencing Center for Infectious Disease"/>
            <person name="Wu L."/>
            <person name="Ma J."/>
        </authorList>
    </citation>
    <scope>NUCLEOTIDE SEQUENCE [LARGE SCALE GENOMIC DNA]</scope>
    <source>
        <strain evidence="8">CGMCC 1.10698</strain>
    </source>
</reference>
<dbReference type="EC" id="1.11.1.24" evidence="7"/>
<keyword evidence="1 7" id="KW-0575">Peroxidase</keyword>
<dbReference type="InterPro" id="IPR013766">
    <property type="entry name" value="Thioredoxin_domain"/>
</dbReference>
<name>A0ABV8R0Y7_9MICC</name>
<sequence>MRKEPTTVVDYSKVLPANLPVPVDDGAADHLVGLALPQLTFSATDSREINLAELGSGRNVVYLYPLTGVPGTDSPDGWDAIPGARGCSTEACDFRDHYKILQDAGVENVFGLSSQSSDYQLEVVERLSLPFPMLSDPNFALAEALMLPTFPAPGCDRLYARLTLVIKSGVIEHVFYPIFPPNTHAQQVIDWLRA</sequence>
<dbReference type="CDD" id="cd03017">
    <property type="entry name" value="PRX_BCP"/>
    <property type="match status" value="1"/>
</dbReference>
<evidence type="ECO:0000256" key="5">
    <source>
        <dbReference type="ARBA" id="ARBA00023284"/>
    </source>
</evidence>
<accession>A0ABV8R0Y7</accession>
<dbReference type="SUPFAM" id="SSF52833">
    <property type="entry name" value="Thioredoxin-like"/>
    <property type="match status" value="1"/>
</dbReference>
<keyword evidence="2" id="KW-0049">Antioxidant</keyword>
<dbReference type="PROSITE" id="PS51352">
    <property type="entry name" value="THIOREDOXIN_2"/>
    <property type="match status" value="1"/>
</dbReference>
<keyword evidence="5" id="KW-0676">Redox-active center</keyword>
<evidence type="ECO:0000256" key="4">
    <source>
        <dbReference type="ARBA" id="ARBA00023157"/>
    </source>
</evidence>
<comment type="caution">
    <text evidence="7">The sequence shown here is derived from an EMBL/GenBank/DDBJ whole genome shotgun (WGS) entry which is preliminary data.</text>
</comment>
<gene>
    <name evidence="7" type="ORF">ACFOW9_11115</name>
</gene>
<evidence type="ECO:0000256" key="2">
    <source>
        <dbReference type="ARBA" id="ARBA00022862"/>
    </source>
</evidence>
<proteinExistence type="predicted"/>
<evidence type="ECO:0000313" key="8">
    <source>
        <dbReference type="Proteomes" id="UP001595773"/>
    </source>
</evidence>